<gene>
    <name evidence="9" type="ORF">SAY86_016264</name>
</gene>
<evidence type="ECO:0000256" key="7">
    <source>
        <dbReference type="SAM" id="Phobius"/>
    </source>
</evidence>
<comment type="subcellular location">
    <subcellularLocation>
        <location evidence="1">Membrane</location>
    </subcellularLocation>
</comment>
<feature type="domain" description="Amino acid transporter transmembrane" evidence="8">
    <location>
        <begin position="78"/>
        <end position="160"/>
    </location>
</feature>
<evidence type="ECO:0000256" key="4">
    <source>
        <dbReference type="ARBA" id="ARBA00022970"/>
    </source>
</evidence>
<protein>
    <recommendedName>
        <fullName evidence="8">Amino acid transporter transmembrane domain-containing protein</fullName>
    </recommendedName>
</protein>
<keyword evidence="2" id="KW-0813">Transport</keyword>
<accession>A0AAN7QX00</accession>
<feature type="transmembrane region" description="Helical" evidence="7">
    <location>
        <begin position="108"/>
        <end position="128"/>
    </location>
</feature>
<keyword evidence="5 7" id="KW-1133">Transmembrane helix</keyword>
<dbReference type="GO" id="GO:0016020">
    <property type="term" value="C:membrane"/>
    <property type="evidence" value="ECO:0007669"/>
    <property type="project" value="UniProtKB-SubCell"/>
</dbReference>
<evidence type="ECO:0000256" key="6">
    <source>
        <dbReference type="ARBA" id="ARBA00023136"/>
    </source>
</evidence>
<evidence type="ECO:0000256" key="5">
    <source>
        <dbReference type="ARBA" id="ARBA00022989"/>
    </source>
</evidence>
<proteinExistence type="predicted"/>
<organism evidence="9 10">
    <name type="scientific">Trapa natans</name>
    <name type="common">Water chestnut</name>
    <dbReference type="NCBI Taxonomy" id="22666"/>
    <lineage>
        <taxon>Eukaryota</taxon>
        <taxon>Viridiplantae</taxon>
        <taxon>Streptophyta</taxon>
        <taxon>Embryophyta</taxon>
        <taxon>Tracheophyta</taxon>
        <taxon>Spermatophyta</taxon>
        <taxon>Magnoliopsida</taxon>
        <taxon>eudicotyledons</taxon>
        <taxon>Gunneridae</taxon>
        <taxon>Pentapetalae</taxon>
        <taxon>rosids</taxon>
        <taxon>malvids</taxon>
        <taxon>Myrtales</taxon>
        <taxon>Lythraceae</taxon>
        <taxon>Trapa</taxon>
    </lineage>
</organism>
<keyword evidence="4" id="KW-0029">Amino-acid transport</keyword>
<keyword evidence="6 7" id="KW-0472">Membrane</keyword>
<dbReference type="AlphaFoldDB" id="A0AAN7QX00"/>
<dbReference type="Pfam" id="PF01490">
    <property type="entry name" value="Aa_trans"/>
    <property type="match status" value="1"/>
</dbReference>
<dbReference type="PANTHER" id="PTHR48017">
    <property type="entry name" value="OS05G0424000 PROTEIN-RELATED"/>
    <property type="match status" value="1"/>
</dbReference>
<evidence type="ECO:0000259" key="8">
    <source>
        <dbReference type="Pfam" id="PF01490"/>
    </source>
</evidence>
<evidence type="ECO:0000256" key="2">
    <source>
        <dbReference type="ARBA" id="ARBA00022448"/>
    </source>
</evidence>
<comment type="caution">
    <text evidence="9">The sequence shown here is derived from an EMBL/GenBank/DDBJ whole genome shotgun (WGS) entry which is preliminary data.</text>
</comment>
<evidence type="ECO:0000313" key="10">
    <source>
        <dbReference type="Proteomes" id="UP001346149"/>
    </source>
</evidence>
<reference evidence="9 10" key="1">
    <citation type="journal article" date="2023" name="Hortic Res">
        <title>Pangenome of water caltrop reveals structural variations and asymmetric subgenome divergence after allopolyploidization.</title>
        <authorList>
            <person name="Zhang X."/>
            <person name="Chen Y."/>
            <person name="Wang L."/>
            <person name="Yuan Y."/>
            <person name="Fang M."/>
            <person name="Shi L."/>
            <person name="Lu R."/>
            <person name="Comes H.P."/>
            <person name="Ma Y."/>
            <person name="Chen Y."/>
            <person name="Huang G."/>
            <person name="Zhou Y."/>
            <person name="Zheng Z."/>
            <person name="Qiu Y."/>
        </authorList>
    </citation>
    <scope>NUCLEOTIDE SEQUENCE [LARGE SCALE GENOMIC DNA]</scope>
    <source>
        <strain evidence="9">F231</strain>
    </source>
</reference>
<evidence type="ECO:0000256" key="1">
    <source>
        <dbReference type="ARBA" id="ARBA00004370"/>
    </source>
</evidence>
<dbReference type="EMBL" id="JAXQNO010000016">
    <property type="protein sequence ID" value="KAK4782162.1"/>
    <property type="molecule type" value="Genomic_DNA"/>
</dbReference>
<dbReference type="InterPro" id="IPR013057">
    <property type="entry name" value="AA_transpt_TM"/>
</dbReference>
<keyword evidence="10" id="KW-1185">Reference proteome</keyword>
<sequence>MTGVPGSDLSSKLMAAFTALGDIAYSYPFALILLEIEVYTQAAFGTAERWFAEKFPASWLLDDSYSIKLPLLSTLRTNYFRLSFRTVYVASATGTSIFFPYFNSVLGVLGSVFFWPLVIYFPVEMYSVQMRIQAWSREWILLRAFSFLGLAITVLGTIGSLEELVSAKIS</sequence>
<dbReference type="GO" id="GO:0006865">
    <property type="term" value="P:amino acid transport"/>
    <property type="evidence" value="ECO:0007669"/>
    <property type="project" value="UniProtKB-KW"/>
</dbReference>
<dbReference type="Proteomes" id="UP001346149">
    <property type="component" value="Unassembled WGS sequence"/>
</dbReference>
<feature type="transmembrane region" description="Helical" evidence="7">
    <location>
        <begin position="140"/>
        <end position="161"/>
    </location>
</feature>
<evidence type="ECO:0000256" key="3">
    <source>
        <dbReference type="ARBA" id="ARBA00022692"/>
    </source>
</evidence>
<evidence type="ECO:0000313" key="9">
    <source>
        <dbReference type="EMBL" id="KAK4782162.1"/>
    </source>
</evidence>
<name>A0AAN7QX00_TRANT</name>
<keyword evidence="3 7" id="KW-0812">Transmembrane</keyword>